<proteinExistence type="predicted"/>
<evidence type="ECO:0000259" key="1">
    <source>
        <dbReference type="SMART" id="SM00014"/>
    </source>
</evidence>
<name>A0A1W1EHE3_9ZZZZ</name>
<dbReference type="SUPFAM" id="SSF48317">
    <property type="entry name" value="Acid phosphatase/Vanadium-dependent haloperoxidase"/>
    <property type="match status" value="1"/>
</dbReference>
<dbReference type="PANTHER" id="PTHR14969">
    <property type="entry name" value="SPHINGOSINE-1-PHOSPHATE PHOSPHOHYDROLASE"/>
    <property type="match status" value="1"/>
</dbReference>
<gene>
    <name evidence="2" type="ORF">MNB_SV-15-360</name>
</gene>
<dbReference type="CDD" id="cd01610">
    <property type="entry name" value="PAP2_like"/>
    <property type="match status" value="1"/>
</dbReference>
<feature type="domain" description="Phosphatidic acid phosphatase type 2/haloperoxidase" evidence="1">
    <location>
        <begin position="17"/>
        <end position="129"/>
    </location>
</feature>
<evidence type="ECO:0000313" key="2">
    <source>
        <dbReference type="EMBL" id="SHO80267.1"/>
    </source>
</evidence>
<dbReference type="SMART" id="SM00014">
    <property type="entry name" value="acidPPc"/>
    <property type="match status" value="1"/>
</dbReference>
<organism evidence="2">
    <name type="scientific">hydrothermal vent metagenome</name>
    <dbReference type="NCBI Taxonomy" id="652676"/>
    <lineage>
        <taxon>unclassified sequences</taxon>
        <taxon>metagenomes</taxon>
        <taxon>ecological metagenomes</taxon>
    </lineage>
</organism>
<dbReference type="AlphaFoldDB" id="A0A1W1EHE3"/>
<dbReference type="EMBL" id="FRYL01000002">
    <property type="protein sequence ID" value="SHO80267.1"/>
    <property type="molecule type" value="Genomic_DNA"/>
</dbReference>
<protein>
    <recommendedName>
        <fullName evidence="1">Phosphatidic acid phosphatase type 2/haloperoxidase domain-containing protein</fullName>
    </recommendedName>
</protein>
<dbReference type="InterPro" id="IPR036938">
    <property type="entry name" value="PAP2/HPO_sf"/>
</dbReference>
<accession>A0A1W1EHE3</accession>
<dbReference type="PANTHER" id="PTHR14969:SF13">
    <property type="entry name" value="AT30094P"/>
    <property type="match status" value="1"/>
</dbReference>
<dbReference type="Gene3D" id="1.20.144.10">
    <property type="entry name" value="Phosphatidic acid phosphatase type 2/haloperoxidase"/>
    <property type="match status" value="1"/>
</dbReference>
<reference evidence="2" key="1">
    <citation type="submission" date="2016-10" db="EMBL/GenBank/DDBJ databases">
        <authorList>
            <person name="de Groot N.N."/>
        </authorList>
    </citation>
    <scope>NUCLEOTIDE SEQUENCE</scope>
</reference>
<dbReference type="Pfam" id="PF01569">
    <property type="entry name" value="PAP2"/>
    <property type="match status" value="1"/>
</dbReference>
<sequence length="152" mass="16992">MVGIVGLSLYEGSDSRLGKTAWKSLDATIISTIITEAFKKTTRRMRPRWGDNANVWFERGNSFPSQHVSSMTAMVTPFILEYKDEYPLVHLLWALPIHQMIGRVKAQAHWQTDVLAGFGVGLISGLTAHYNDTPFILGITPDAISVGFKHKF</sequence>
<dbReference type="InterPro" id="IPR000326">
    <property type="entry name" value="PAP2/HPO"/>
</dbReference>